<keyword evidence="3" id="KW-1185">Reference proteome</keyword>
<protein>
    <recommendedName>
        <fullName evidence="1">GAF domain-containing protein</fullName>
    </recommendedName>
</protein>
<name>A0A919M4E8_9ACTN</name>
<reference evidence="2" key="1">
    <citation type="submission" date="2021-01" db="EMBL/GenBank/DDBJ databases">
        <title>Whole genome shotgun sequence of Actinoplanes cyaneus NBRC 14990.</title>
        <authorList>
            <person name="Komaki H."/>
            <person name="Tamura T."/>
        </authorList>
    </citation>
    <scope>NUCLEOTIDE SEQUENCE</scope>
    <source>
        <strain evidence="2">NBRC 14990</strain>
    </source>
</reference>
<accession>A0A919M4E8</accession>
<organism evidence="2 3">
    <name type="scientific">Actinoplanes cyaneus</name>
    <dbReference type="NCBI Taxonomy" id="52696"/>
    <lineage>
        <taxon>Bacteria</taxon>
        <taxon>Bacillati</taxon>
        <taxon>Actinomycetota</taxon>
        <taxon>Actinomycetes</taxon>
        <taxon>Micromonosporales</taxon>
        <taxon>Micromonosporaceae</taxon>
        <taxon>Actinoplanes</taxon>
    </lineage>
</organism>
<dbReference type="PANTHER" id="PTHR43102">
    <property type="entry name" value="SLR1143 PROTEIN"/>
    <property type="match status" value="1"/>
</dbReference>
<dbReference type="SUPFAM" id="SSF55781">
    <property type="entry name" value="GAF domain-like"/>
    <property type="match status" value="1"/>
</dbReference>
<dbReference type="Pfam" id="PF01590">
    <property type="entry name" value="GAF"/>
    <property type="match status" value="1"/>
</dbReference>
<sequence>MTPMNSHDQAPAIPDRFEVMANINLDDPELRRRLDDIAHRTADRLGQPIGLVSMVLDTAQFFPGSYGLQGWLDELAGTPIEWSFCVNAVNTGTAYVVSDASTDVKQSTNPLVTIDGVRSYAGVPIVVDGAILGAHCVLGSDPHNFTDADLAELRRGAEEISEVLRSFLRQG</sequence>
<comment type="caution">
    <text evidence="2">The sequence shown here is derived from an EMBL/GenBank/DDBJ whole genome shotgun (WGS) entry which is preliminary data.</text>
</comment>
<dbReference type="InterPro" id="IPR003018">
    <property type="entry name" value="GAF"/>
</dbReference>
<dbReference type="EMBL" id="BOMH01000026">
    <property type="protein sequence ID" value="GID65542.1"/>
    <property type="molecule type" value="Genomic_DNA"/>
</dbReference>
<evidence type="ECO:0000313" key="2">
    <source>
        <dbReference type="EMBL" id="GID65542.1"/>
    </source>
</evidence>
<dbReference type="Proteomes" id="UP000619479">
    <property type="component" value="Unassembled WGS sequence"/>
</dbReference>
<feature type="domain" description="GAF" evidence="1">
    <location>
        <begin position="32"/>
        <end position="161"/>
    </location>
</feature>
<evidence type="ECO:0000313" key="3">
    <source>
        <dbReference type="Proteomes" id="UP000619479"/>
    </source>
</evidence>
<dbReference type="PANTHER" id="PTHR43102:SF2">
    <property type="entry name" value="GAF DOMAIN-CONTAINING PROTEIN"/>
    <property type="match status" value="1"/>
</dbReference>
<dbReference type="InterPro" id="IPR029016">
    <property type="entry name" value="GAF-like_dom_sf"/>
</dbReference>
<proteinExistence type="predicted"/>
<gene>
    <name evidence="2" type="ORF">Acy02nite_34230</name>
</gene>
<dbReference type="AlphaFoldDB" id="A0A919M4E8"/>
<evidence type="ECO:0000259" key="1">
    <source>
        <dbReference type="Pfam" id="PF01590"/>
    </source>
</evidence>
<dbReference type="Gene3D" id="3.30.450.40">
    <property type="match status" value="1"/>
</dbReference>